<dbReference type="EnsemblMetazoa" id="Aqu2.1.17851_001">
    <property type="protein sequence ID" value="Aqu2.1.17851_001"/>
    <property type="gene ID" value="Aqu2.1.17851"/>
</dbReference>
<organism evidence="1">
    <name type="scientific">Amphimedon queenslandica</name>
    <name type="common">Sponge</name>
    <dbReference type="NCBI Taxonomy" id="400682"/>
    <lineage>
        <taxon>Eukaryota</taxon>
        <taxon>Metazoa</taxon>
        <taxon>Porifera</taxon>
        <taxon>Demospongiae</taxon>
        <taxon>Heteroscleromorpha</taxon>
        <taxon>Haplosclerida</taxon>
        <taxon>Niphatidae</taxon>
        <taxon>Amphimedon</taxon>
    </lineage>
</organism>
<dbReference type="AlphaFoldDB" id="A0A1X7TS77"/>
<sequence>RERDYFREVLKRTKDAIKKLDLTSLSPVNQVEVKLHYSFDYAQQVHYPIDPLQPGPIYFLTPRKCGLFGVCCEAFPKQVTYLVDKAMNTGKGQVLLSAMSITTLKNHGVNASMIISMLTTVQVKIRIILLFNIWP</sequence>
<dbReference type="PANTHER" id="PTHR34415:SF1">
    <property type="entry name" value="INTEGRASE CATALYTIC DOMAIN-CONTAINING PROTEIN"/>
    <property type="match status" value="1"/>
</dbReference>
<accession>A0A1X7TS77</accession>
<name>A0A1X7TS77_AMPQE</name>
<proteinExistence type="predicted"/>
<dbReference type="InParanoid" id="A0A1X7TS77"/>
<dbReference type="PANTHER" id="PTHR34415">
    <property type="entry name" value="INTEGRASE CATALYTIC DOMAIN-CONTAINING PROTEIN"/>
    <property type="match status" value="1"/>
</dbReference>
<reference evidence="1" key="1">
    <citation type="submission" date="2017-05" db="UniProtKB">
        <authorList>
            <consortium name="EnsemblMetazoa"/>
        </authorList>
    </citation>
    <scope>IDENTIFICATION</scope>
</reference>
<evidence type="ECO:0000313" key="1">
    <source>
        <dbReference type="EnsemblMetazoa" id="Aqu2.1.17851_001"/>
    </source>
</evidence>
<protein>
    <submittedName>
        <fullName evidence="1">Uncharacterized protein</fullName>
    </submittedName>
</protein>